<feature type="transmembrane region" description="Helical" evidence="1">
    <location>
        <begin position="62"/>
        <end position="80"/>
    </location>
</feature>
<dbReference type="AlphaFoldDB" id="A0A345UIM6"/>
<evidence type="ECO:0000256" key="2">
    <source>
        <dbReference type="SAM" id="SignalP"/>
    </source>
</evidence>
<dbReference type="EMBL" id="CP027806">
    <property type="protein sequence ID" value="AXJ00328.1"/>
    <property type="molecule type" value="Genomic_DNA"/>
</dbReference>
<feature type="transmembrane region" description="Helical" evidence="1">
    <location>
        <begin position="37"/>
        <end position="55"/>
    </location>
</feature>
<name>A0A345UIM6_9BACT</name>
<feature type="chain" id="PRO_5016822668" evidence="2">
    <location>
        <begin position="28"/>
        <end position="233"/>
    </location>
</feature>
<dbReference type="RefSeq" id="WP_114983608.1">
    <property type="nucleotide sequence ID" value="NZ_CP027806.1"/>
</dbReference>
<proteinExistence type="predicted"/>
<feature type="signal peptide" evidence="2">
    <location>
        <begin position="1"/>
        <end position="27"/>
    </location>
</feature>
<sequence>MKFLTSLVLNSLLIFVLSHHTGQSAQAQSLNVVAGNTLISAATGAALGGAGMALANSTSHRPVMVGVGFGTLFGFGIGIYDAATIAQGGTVNGFFNTAPFSGAIIFMDTIYGAGTGALLGMAIALIGDNPILNGVQYGAGAGAFAGFAFGLYDAFYLASHGSGGNGDFFDYAATPSATASPSEGLLTLGSFGNTRISALQPAIYSQTAITPNGNLTAVNQSAGLEMLRFSARF</sequence>
<protein>
    <submittedName>
        <fullName evidence="3">Uncharacterized protein</fullName>
    </submittedName>
</protein>
<keyword evidence="1" id="KW-0812">Transmembrane</keyword>
<feature type="transmembrane region" description="Helical" evidence="1">
    <location>
        <begin position="137"/>
        <end position="158"/>
    </location>
</feature>
<gene>
    <name evidence="3" type="ORF">CYPRO_1063</name>
</gene>
<evidence type="ECO:0000313" key="3">
    <source>
        <dbReference type="EMBL" id="AXJ00328.1"/>
    </source>
</evidence>
<keyword evidence="1" id="KW-1133">Transmembrane helix</keyword>
<organism evidence="3 4">
    <name type="scientific">Cyclonatronum proteinivorum</name>
    <dbReference type="NCBI Taxonomy" id="1457365"/>
    <lineage>
        <taxon>Bacteria</taxon>
        <taxon>Pseudomonadati</taxon>
        <taxon>Balneolota</taxon>
        <taxon>Balneolia</taxon>
        <taxon>Balneolales</taxon>
        <taxon>Cyclonatronaceae</taxon>
        <taxon>Cyclonatronum</taxon>
    </lineage>
</organism>
<dbReference type="KEGG" id="cprv:CYPRO_1063"/>
<evidence type="ECO:0000256" key="1">
    <source>
        <dbReference type="SAM" id="Phobius"/>
    </source>
</evidence>
<accession>A0A345UIM6</accession>
<evidence type="ECO:0000313" key="4">
    <source>
        <dbReference type="Proteomes" id="UP000254808"/>
    </source>
</evidence>
<keyword evidence="2" id="KW-0732">Signal</keyword>
<feature type="transmembrane region" description="Helical" evidence="1">
    <location>
        <begin position="100"/>
        <end position="125"/>
    </location>
</feature>
<dbReference type="Proteomes" id="UP000254808">
    <property type="component" value="Chromosome"/>
</dbReference>
<reference evidence="3 4" key="1">
    <citation type="submission" date="2018-03" db="EMBL/GenBank/DDBJ databases">
        <title>Phenotypic and genomic properties of Cyclonatronum proteinivorum gen. nov., sp. nov., a haloalkaliphilic bacteroidete from soda lakes possessing Na+-translocating rhodopsin.</title>
        <authorList>
            <person name="Toshchakov S.V."/>
            <person name="Korzhenkov A."/>
            <person name="Samarov N.I."/>
            <person name="Kublanov I.V."/>
            <person name="Muntyan M.S."/>
            <person name="Sorokin D.Y."/>
        </authorList>
    </citation>
    <scope>NUCLEOTIDE SEQUENCE [LARGE SCALE GENOMIC DNA]</scope>
    <source>
        <strain evidence="3 4">Omega</strain>
    </source>
</reference>
<keyword evidence="4" id="KW-1185">Reference proteome</keyword>
<keyword evidence="1" id="KW-0472">Membrane</keyword>